<dbReference type="InterPro" id="IPR007655">
    <property type="entry name" value="Slam_C"/>
</dbReference>
<dbReference type="EMBL" id="JAGRQC010000001">
    <property type="protein sequence ID" value="MBR0551312.1"/>
    <property type="molecule type" value="Genomic_DNA"/>
</dbReference>
<keyword evidence="4" id="KW-1185">Reference proteome</keyword>
<proteinExistence type="predicted"/>
<comment type="caution">
    <text evidence="3">The sequence shown here is derived from an EMBL/GenBank/DDBJ whole genome shotgun (WGS) entry which is preliminary data.</text>
</comment>
<evidence type="ECO:0000256" key="1">
    <source>
        <dbReference type="SAM" id="SignalP"/>
    </source>
</evidence>
<reference evidence="3" key="1">
    <citation type="submission" date="2021-04" db="EMBL/GenBank/DDBJ databases">
        <title>Ouciella asimina sp. nov., isolated from the surface seawater in the hydrothermal field of Okinawa Trough.</title>
        <authorList>
            <person name="Shuang W."/>
        </authorList>
    </citation>
    <scope>NUCLEOTIDE SEQUENCE</scope>
    <source>
        <strain evidence="3">LXI357</strain>
    </source>
</reference>
<dbReference type="AlphaFoldDB" id="A0A8T4IB28"/>
<dbReference type="Proteomes" id="UP000676996">
    <property type="component" value="Unassembled WGS sequence"/>
</dbReference>
<evidence type="ECO:0000313" key="3">
    <source>
        <dbReference type="EMBL" id="MBR0551312.1"/>
    </source>
</evidence>
<dbReference type="InterPro" id="IPR011990">
    <property type="entry name" value="TPR-like_helical_dom_sf"/>
</dbReference>
<feature type="chain" id="PRO_5035818438" evidence="1">
    <location>
        <begin position="22"/>
        <end position="451"/>
    </location>
</feature>
<dbReference type="Pfam" id="PF04575">
    <property type="entry name" value="SlipAM"/>
    <property type="match status" value="1"/>
</dbReference>
<keyword evidence="1" id="KW-0732">Signal</keyword>
<feature type="domain" description="Surface lipoprotein assembly modifier C-terminal" evidence="2">
    <location>
        <begin position="160"/>
        <end position="451"/>
    </location>
</feature>
<dbReference type="Gene3D" id="1.25.40.10">
    <property type="entry name" value="Tetratricopeptide repeat domain"/>
    <property type="match status" value="1"/>
</dbReference>
<evidence type="ECO:0000313" key="4">
    <source>
        <dbReference type="Proteomes" id="UP000676996"/>
    </source>
</evidence>
<gene>
    <name evidence="3" type="ORF">J7S20_02195</name>
</gene>
<protein>
    <submittedName>
        <fullName evidence="3">DUF560 domain-containing protein</fullName>
    </submittedName>
</protein>
<evidence type="ECO:0000259" key="2">
    <source>
        <dbReference type="Pfam" id="PF04575"/>
    </source>
</evidence>
<name>A0A8T4IB28_9SPHN</name>
<accession>A0A8T4IB28</accession>
<feature type="signal peptide" evidence="1">
    <location>
        <begin position="1"/>
        <end position="21"/>
    </location>
</feature>
<dbReference type="SUPFAM" id="SSF48452">
    <property type="entry name" value="TPR-like"/>
    <property type="match status" value="1"/>
</dbReference>
<organism evidence="3 4">
    <name type="scientific">Stakelama marina</name>
    <dbReference type="NCBI Taxonomy" id="2826939"/>
    <lineage>
        <taxon>Bacteria</taxon>
        <taxon>Pseudomonadati</taxon>
        <taxon>Pseudomonadota</taxon>
        <taxon>Alphaproteobacteria</taxon>
        <taxon>Sphingomonadales</taxon>
        <taxon>Sphingomonadaceae</taxon>
        <taxon>Stakelama</taxon>
    </lineage>
</organism>
<sequence>MRITAAIALLAATLAAVPTHAQTLLDRCAAATCKARLTPEQLLGETQVLIRDKRYDEAKVLLAALSKIPELRFETRYLTGMVAAATGDNQTAADEYKAILANDPSQTRVRLELAKTMLAMGKPQSADRQFRIAQQDDDLPPDVARTIRTVRNIIRSRRAWSLDVDFGIAPDTNINNATDASTVTVLFGSIPIPLTLDEKAKARSGTGETGSISAGLRLPVADRMAMLFDLDSIGTNYAGSDYDDYLVQFAAGPSYRITDRLSVSGQAVGAQRWFGGDVVTRQVGTKLGAQLTLSDSDQIGAQIDLRKTDAKFDPAYDGWQGSAYLSYERAVSKTLVASLGAFARRDWLAADAYSSKEYGGTLGIGGELPLGINFAVSGTVSRATYDAPMPLFSVEPRKDWRYGARASLGYRKIRVLGFSPSMSVSYATTDSSVRYYATDRTRFRFTLARYF</sequence>
<dbReference type="RefSeq" id="WP_284052595.1">
    <property type="nucleotide sequence ID" value="NZ_JAGRQC010000001.1"/>
</dbReference>